<name>A0A1Y0IFY0_9GAMM</name>
<protein>
    <submittedName>
        <fullName evidence="7">1-aminocyclopropane-1-carboxylate deaminase</fullName>
    </submittedName>
</protein>
<dbReference type="Gene3D" id="3.40.50.1100">
    <property type="match status" value="2"/>
</dbReference>
<evidence type="ECO:0000256" key="3">
    <source>
        <dbReference type="ARBA" id="ARBA00022898"/>
    </source>
</evidence>
<dbReference type="Proteomes" id="UP000196027">
    <property type="component" value="Chromosome"/>
</dbReference>
<dbReference type="GO" id="GO:0019148">
    <property type="term" value="F:D-cysteine desulfhydrase activity"/>
    <property type="evidence" value="ECO:0007669"/>
    <property type="project" value="TreeGrafter"/>
</dbReference>
<dbReference type="PIRSF" id="PIRSF006278">
    <property type="entry name" value="ACCD_DCysDesulf"/>
    <property type="match status" value="1"/>
</dbReference>
<dbReference type="Pfam" id="PF00291">
    <property type="entry name" value="PALP"/>
    <property type="match status" value="1"/>
</dbReference>
<evidence type="ECO:0000256" key="4">
    <source>
        <dbReference type="PIRSR" id="PIRSR006278-1"/>
    </source>
</evidence>
<dbReference type="KEGG" id="ome:OLMES_4269"/>
<organism evidence="7 8">
    <name type="scientific">Oleiphilus messinensis</name>
    <dbReference type="NCBI Taxonomy" id="141451"/>
    <lineage>
        <taxon>Bacteria</taxon>
        <taxon>Pseudomonadati</taxon>
        <taxon>Pseudomonadota</taxon>
        <taxon>Gammaproteobacteria</taxon>
        <taxon>Oceanospirillales</taxon>
        <taxon>Oleiphilaceae</taxon>
        <taxon>Oleiphilus</taxon>
    </lineage>
</organism>
<keyword evidence="8" id="KW-1185">Reference proteome</keyword>
<evidence type="ECO:0000313" key="8">
    <source>
        <dbReference type="Proteomes" id="UP000196027"/>
    </source>
</evidence>
<keyword evidence="3 5" id="KW-0663">Pyridoxal phosphate</keyword>
<dbReference type="RefSeq" id="WP_087463081.1">
    <property type="nucleotide sequence ID" value="NZ_CP021425.1"/>
</dbReference>
<dbReference type="SUPFAM" id="SSF53686">
    <property type="entry name" value="Tryptophan synthase beta subunit-like PLP-dependent enzymes"/>
    <property type="match status" value="1"/>
</dbReference>
<comment type="cofactor">
    <cofactor evidence="1">
        <name>pyridoxal 5'-phosphate</name>
        <dbReference type="ChEBI" id="CHEBI:597326"/>
    </cofactor>
</comment>
<feature type="modified residue" description="N6-(pyridoxal phosphate)lysine" evidence="5">
    <location>
        <position position="47"/>
    </location>
</feature>
<evidence type="ECO:0000256" key="2">
    <source>
        <dbReference type="ARBA" id="ARBA00008639"/>
    </source>
</evidence>
<evidence type="ECO:0000313" key="7">
    <source>
        <dbReference type="EMBL" id="ARU58284.1"/>
    </source>
</evidence>
<accession>A0A1Y0IFY0</accession>
<comment type="similarity">
    <text evidence="2">Belongs to the ACC deaminase/D-cysteine desulfhydrase family.</text>
</comment>
<dbReference type="EMBL" id="CP021425">
    <property type="protein sequence ID" value="ARU58284.1"/>
    <property type="molecule type" value="Genomic_DNA"/>
</dbReference>
<dbReference type="InterPro" id="IPR027278">
    <property type="entry name" value="ACCD_DCysDesulf"/>
</dbReference>
<sequence length="322" mass="35537">MDDRFNRIDWHKTFPVHALTWPFPNPFHIEVGIARTDLLDDRISGNKWYKLKYNLKAALEQNAKGVASFGGAFSNHLHALAAAGNRLALPTVGFIRGELVEPFNPTLTDCSTWGMQLHPLTRKAYRERHDSAFQDRLMASFPGFVLLPEGGSNQLAVAGIADMVGVIESCKAAFDYIVLPVGSGGTLAGILGYYLGREDAPIIIGVSALKGVAGVLEETVLRLVGTEENFIDDLSMDDLLPEWWIEHDFHCGGFAKVSSELQELKARFECQTCVPLDNVYNSKVILAVKHLLECGKIPDRARLLILHTGGLQGVRNWSRPLS</sequence>
<gene>
    <name evidence="7" type="ORF">OLMES_4269</name>
</gene>
<dbReference type="OrthoDB" id="9801249at2"/>
<dbReference type="PANTHER" id="PTHR43780">
    <property type="entry name" value="1-AMINOCYCLOPROPANE-1-CARBOXYLATE DEAMINASE-RELATED"/>
    <property type="match status" value="1"/>
</dbReference>
<evidence type="ECO:0000256" key="5">
    <source>
        <dbReference type="PIRSR" id="PIRSR006278-2"/>
    </source>
</evidence>
<feature type="active site" description="Nucleophile" evidence="4">
    <location>
        <position position="74"/>
    </location>
</feature>
<dbReference type="AlphaFoldDB" id="A0A1Y0IFY0"/>
<dbReference type="InterPro" id="IPR001926">
    <property type="entry name" value="TrpB-like_PALP"/>
</dbReference>
<dbReference type="PANTHER" id="PTHR43780:SF2">
    <property type="entry name" value="1-AMINOCYCLOPROPANE-1-CARBOXYLATE DEAMINASE-RELATED"/>
    <property type="match status" value="1"/>
</dbReference>
<evidence type="ECO:0000259" key="6">
    <source>
        <dbReference type="Pfam" id="PF00291"/>
    </source>
</evidence>
<feature type="domain" description="Tryptophan synthase beta chain-like PALP" evidence="6">
    <location>
        <begin position="46"/>
        <end position="259"/>
    </location>
</feature>
<reference evidence="7 8" key="1">
    <citation type="submission" date="2017-05" db="EMBL/GenBank/DDBJ databases">
        <title>Genomic insights into alkan degradation activity of Oleiphilus messinensis.</title>
        <authorList>
            <person name="Kozyavkin S.A."/>
            <person name="Slesarev A.I."/>
            <person name="Golyshin P.N."/>
            <person name="Korzhenkov A."/>
            <person name="Golyshina O.N."/>
            <person name="Toshchakov S.V."/>
        </authorList>
    </citation>
    <scope>NUCLEOTIDE SEQUENCE [LARGE SCALE GENOMIC DNA]</scope>
    <source>
        <strain evidence="7 8">ME102</strain>
    </source>
</reference>
<proteinExistence type="inferred from homology"/>
<evidence type="ECO:0000256" key="1">
    <source>
        <dbReference type="ARBA" id="ARBA00001933"/>
    </source>
</evidence>
<dbReference type="InterPro" id="IPR036052">
    <property type="entry name" value="TrpB-like_PALP_sf"/>
</dbReference>